<dbReference type="AlphaFoldDB" id="A0AAD4LJZ6"/>
<dbReference type="Proteomes" id="UP001201163">
    <property type="component" value="Unassembled WGS sequence"/>
</dbReference>
<comment type="caution">
    <text evidence="3">The sequence shown here is derived from an EMBL/GenBank/DDBJ whole genome shotgun (WGS) entry which is preliminary data.</text>
</comment>
<dbReference type="InterPro" id="IPR013087">
    <property type="entry name" value="Znf_C2H2_type"/>
</dbReference>
<keyword evidence="1" id="KW-0863">Zinc-finger</keyword>
<reference evidence="3" key="1">
    <citation type="submission" date="2022-01" db="EMBL/GenBank/DDBJ databases">
        <title>Comparative genomics reveals a dynamic genome evolution in the ectomycorrhizal milk-cap (Lactarius) mushrooms.</title>
        <authorList>
            <consortium name="DOE Joint Genome Institute"/>
            <person name="Lebreton A."/>
            <person name="Tang N."/>
            <person name="Kuo A."/>
            <person name="LaButti K."/>
            <person name="Drula E."/>
            <person name="Barry K."/>
            <person name="Clum A."/>
            <person name="Lipzen A."/>
            <person name="Mousain D."/>
            <person name="Ng V."/>
            <person name="Wang R."/>
            <person name="Wang X."/>
            <person name="Dai Y."/>
            <person name="Henrissat B."/>
            <person name="Grigoriev I.V."/>
            <person name="Guerin-Laguette A."/>
            <person name="Yu F."/>
            <person name="Martin F.M."/>
        </authorList>
    </citation>
    <scope>NUCLEOTIDE SEQUENCE</scope>
    <source>
        <strain evidence="3">QP</strain>
    </source>
</reference>
<feature type="domain" description="C2H2-type" evidence="2">
    <location>
        <begin position="197"/>
        <end position="220"/>
    </location>
</feature>
<accession>A0AAD4LJZ6</accession>
<proteinExistence type="predicted"/>
<organism evidence="3 4">
    <name type="scientific">Lactarius akahatsu</name>
    <dbReference type="NCBI Taxonomy" id="416441"/>
    <lineage>
        <taxon>Eukaryota</taxon>
        <taxon>Fungi</taxon>
        <taxon>Dikarya</taxon>
        <taxon>Basidiomycota</taxon>
        <taxon>Agaricomycotina</taxon>
        <taxon>Agaricomycetes</taxon>
        <taxon>Russulales</taxon>
        <taxon>Russulaceae</taxon>
        <taxon>Lactarius</taxon>
    </lineage>
</organism>
<name>A0AAD4LJZ6_9AGAM</name>
<evidence type="ECO:0000256" key="1">
    <source>
        <dbReference type="PROSITE-ProRule" id="PRU00042"/>
    </source>
</evidence>
<dbReference type="GO" id="GO:0008270">
    <property type="term" value="F:zinc ion binding"/>
    <property type="evidence" value="ECO:0007669"/>
    <property type="project" value="UniProtKB-KW"/>
</dbReference>
<evidence type="ECO:0000259" key="2">
    <source>
        <dbReference type="PROSITE" id="PS50157"/>
    </source>
</evidence>
<sequence>MDALQLGRFIDRIGIQKPNRRAKIRISNRAISICFTQPAAPTRIELRISCEQLDWQLSSMAQICNQFSTFLLRVEDLDIETTKPATGEDIMDGGQWLVLFRSFGGAKDFRVVGELATAILRALCQVDGGHTVMLPALRDLCVPDLGPAYGPLWEAASSFIASRWPSGSSVHVSPPSTILPALSRDSGTLLGAAPRQYFCAFCSSRFAERQSLSQHNKNNHMPVSDRVKG</sequence>
<evidence type="ECO:0000313" key="3">
    <source>
        <dbReference type="EMBL" id="KAH8993905.1"/>
    </source>
</evidence>
<evidence type="ECO:0000313" key="4">
    <source>
        <dbReference type="Proteomes" id="UP001201163"/>
    </source>
</evidence>
<keyword evidence="1" id="KW-0862">Zinc</keyword>
<gene>
    <name evidence="3" type="ORF">EDB92DRAFT_1851493</name>
</gene>
<keyword evidence="4" id="KW-1185">Reference proteome</keyword>
<keyword evidence="1" id="KW-0479">Metal-binding</keyword>
<protein>
    <recommendedName>
        <fullName evidence="2">C2H2-type domain-containing protein</fullName>
    </recommendedName>
</protein>
<dbReference type="PROSITE" id="PS00028">
    <property type="entry name" value="ZINC_FINGER_C2H2_1"/>
    <property type="match status" value="1"/>
</dbReference>
<dbReference type="EMBL" id="JAKELL010000016">
    <property type="protein sequence ID" value="KAH8993905.1"/>
    <property type="molecule type" value="Genomic_DNA"/>
</dbReference>
<dbReference type="PROSITE" id="PS50157">
    <property type="entry name" value="ZINC_FINGER_C2H2_2"/>
    <property type="match status" value="1"/>
</dbReference>